<evidence type="ECO:0000313" key="3">
    <source>
        <dbReference type="EMBL" id="GGK94783.1"/>
    </source>
</evidence>
<sequence>MYAWIWRKLPFGLYGKLAGSLVLLTVIGALLWYVVFPWATPLLPFDDVQVGTGTEQGGGPGGADGVHPSDVGAPDDIPYDVNSNAPAPTASGR</sequence>
<evidence type="ECO:0000313" key="4">
    <source>
        <dbReference type="Proteomes" id="UP000656042"/>
    </source>
</evidence>
<feature type="compositionally biased region" description="Gly residues" evidence="1">
    <location>
        <begin position="54"/>
        <end position="64"/>
    </location>
</feature>
<dbReference type="Proteomes" id="UP000656042">
    <property type="component" value="Unassembled WGS sequence"/>
</dbReference>
<keyword evidence="2" id="KW-0812">Transmembrane</keyword>
<gene>
    <name evidence="3" type="ORF">GCM10012284_31040</name>
</gene>
<proteinExistence type="predicted"/>
<comment type="caution">
    <text evidence="3">The sequence shown here is derived from an EMBL/GenBank/DDBJ whole genome shotgun (WGS) entry which is preliminary data.</text>
</comment>
<dbReference type="RefSeq" id="WP_189079909.1">
    <property type="nucleotide sequence ID" value="NZ_BMMX01000012.1"/>
</dbReference>
<keyword evidence="2" id="KW-0472">Membrane</keyword>
<evidence type="ECO:0000256" key="2">
    <source>
        <dbReference type="SAM" id="Phobius"/>
    </source>
</evidence>
<accession>A0A8J3BYR6</accession>
<protein>
    <submittedName>
        <fullName evidence="3">Uncharacterized protein</fullName>
    </submittedName>
</protein>
<evidence type="ECO:0000256" key="1">
    <source>
        <dbReference type="SAM" id="MobiDB-lite"/>
    </source>
</evidence>
<keyword evidence="2" id="KW-1133">Transmembrane helix</keyword>
<dbReference type="AlphaFoldDB" id="A0A8J3BYR6"/>
<feature type="compositionally biased region" description="Polar residues" evidence="1">
    <location>
        <begin position="81"/>
        <end position="93"/>
    </location>
</feature>
<feature type="region of interest" description="Disordered" evidence="1">
    <location>
        <begin position="49"/>
        <end position="93"/>
    </location>
</feature>
<feature type="transmembrane region" description="Helical" evidence="2">
    <location>
        <begin position="12"/>
        <end position="35"/>
    </location>
</feature>
<name>A0A8J3BYR6_9ACTN</name>
<keyword evidence="4" id="KW-1185">Reference proteome</keyword>
<dbReference type="EMBL" id="BMMX01000012">
    <property type="protein sequence ID" value="GGK94783.1"/>
    <property type="molecule type" value="Genomic_DNA"/>
</dbReference>
<reference evidence="3" key="2">
    <citation type="submission" date="2020-09" db="EMBL/GenBank/DDBJ databases">
        <authorList>
            <person name="Sun Q."/>
            <person name="Zhou Y."/>
        </authorList>
    </citation>
    <scope>NUCLEOTIDE SEQUENCE</scope>
    <source>
        <strain evidence="3">CGMCC 4.7299</strain>
    </source>
</reference>
<organism evidence="3 4">
    <name type="scientific">Mangrovihabitans endophyticus</name>
    <dbReference type="NCBI Taxonomy" id="1751298"/>
    <lineage>
        <taxon>Bacteria</taxon>
        <taxon>Bacillati</taxon>
        <taxon>Actinomycetota</taxon>
        <taxon>Actinomycetes</taxon>
        <taxon>Micromonosporales</taxon>
        <taxon>Micromonosporaceae</taxon>
        <taxon>Mangrovihabitans</taxon>
    </lineage>
</organism>
<reference evidence="3" key="1">
    <citation type="journal article" date="2014" name="Int. J. Syst. Evol. Microbiol.">
        <title>Complete genome sequence of Corynebacterium casei LMG S-19264T (=DSM 44701T), isolated from a smear-ripened cheese.</title>
        <authorList>
            <consortium name="US DOE Joint Genome Institute (JGI-PGF)"/>
            <person name="Walter F."/>
            <person name="Albersmeier A."/>
            <person name="Kalinowski J."/>
            <person name="Ruckert C."/>
        </authorList>
    </citation>
    <scope>NUCLEOTIDE SEQUENCE</scope>
    <source>
        <strain evidence="3">CGMCC 4.7299</strain>
    </source>
</reference>